<evidence type="ECO:0000313" key="2">
    <source>
        <dbReference type="Proteomes" id="UP000030746"/>
    </source>
</evidence>
<dbReference type="KEGG" id="lgi:LOTGIDRAFT_175703"/>
<protein>
    <submittedName>
        <fullName evidence="1">Uncharacterized protein</fullName>
    </submittedName>
</protein>
<dbReference type="CTD" id="20243342"/>
<dbReference type="OrthoDB" id="6161632at2759"/>
<sequence>MVRYNIDYSESGVVVPGPSHEPVNKTMPDKVNDVEEYIRSFPKVDSHYCRSSTKRDYLEPTLNIRMMYRLYNESCGDREMEPVKENVYRKIFNEKFNLGFHKPSKDMCDSCALYDNLKKADGLTKEHQTARDAHLARKVEAREA</sequence>
<dbReference type="GeneID" id="20243342"/>
<dbReference type="EMBL" id="KB202095">
    <property type="protein sequence ID" value="ESO92296.1"/>
    <property type="molecule type" value="Genomic_DNA"/>
</dbReference>
<dbReference type="PANTHER" id="PTHR10773">
    <property type="entry name" value="DNA-DIRECTED RNA POLYMERASES I, II, AND III SUBUNIT RPABC2"/>
    <property type="match status" value="1"/>
</dbReference>
<dbReference type="PANTHER" id="PTHR10773:SF19">
    <property type="match status" value="1"/>
</dbReference>
<organism evidence="1 2">
    <name type="scientific">Lottia gigantea</name>
    <name type="common">Giant owl limpet</name>
    <dbReference type="NCBI Taxonomy" id="225164"/>
    <lineage>
        <taxon>Eukaryota</taxon>
        <taxon>Metazoa</taxon>
        <taxon>Spiralia</taxon>
        <taxon>Lophotrochozoa</taxon>
        <taxon>Mollusca</taxon>
        <taxon>Gastropoda</taxon>
        <taxon>Patellogastropoda</taxon>
        <taxon>Lottioidea</taxon>
        <taxon>Lottiidae</taxon>
        <taxon>Lottia</taxon>
    </lineage>
</organism>
<dbReference type="RefSeq" id="XP_009057016.1">
    <property type="nucleotide sequence ID" value="XM_009058768.1"/>
</dbReference>
<dbReference type="OMA" id="TIYCELF"/>
<gene>
    <name evidence="1" type="ORF">LOTGIDRAFT_175703</name>
</gene>
<evidence type="ECO:0000313" key="1">
    <source>
        <dbReference type="EMBL" id="ESO92296.1"/>
    </source>
</evidence>
<proteinExistence type="predicted"/>
<reference evidence="1 2" key="1">
    <citation type="journal article" date="2013" name="Nature">
        <title>Insights into bilaterian evolution from three spiralian genomes.</title>
        <authorList>
            <person name="Simakov O."/>
            <person name="Marletaz F."/>
            <person name="Cho S.J."/>
            <person name="Edsinger-Gonzales E."/>
            <person name="Havlak P."/>
            <person name="Hellsten U."/>
            <person name="Kuo D.H."/>
            <person name="Larsson T."/>
            <person name="Lv J."/>
            <person name="Arendt D."/>
            <person name="Savage R."/>
            <person name="Osoegawa K."/>
            <person name="de Jong P."/>
            <person name="Grimwood J."/>
            <person name="Chapman J.A."/>
            <person name="Shapiro H."/>
            <person name="Aerts A."/>
            <person name="Otillar R.P."/>
            <person name="Terry A.Y."/>
            <person name="Boore J.L."/>
            <person name="Grigoriev I.V."/>
            <person name="Lindberg D.R."/>
            <person name="Seaver E.C."/>
            <person name="Weisblat D.A."/>
            <person name="Putnam N.H."/>
            <person name="Rokhsar D.S."/>
        </authorList>
    </citation>
    <scope>NUCLEOTIDE SEQUENCE [LARGE SCALE GENOMIC DNA]</scope>
</reference>
<name>V4AFW6_LOTGI</name>
<dbReference type="Proteomes" id="UP000030746">
    <property type="component" value="Unassembled WGS sequence"/>
</dbReference>
<dbReference type="HOGENOM" id="CLU_1798627_0_0_1"/>
<accession>V4AFW6</accession>
<dbReference type="AlphaFoldDB" id="V4AFW6"/>
<keyword evidence="2" id="KW-1185">Reference proteome</keyword>